<dbReference type="AlphaFoldDB" id="A0A7X2NQI3"/>
<keyword evidence="1" id="KW-0472">Membrane</keyword>
<dbReference type="RefSeq" id="WP_135358151.1">
    <property type="nucleotide sequence ID" value="NZ_VUMN01000003.1"/>
</dbReference>
<sequence>MKKQSRNFWIYVLLAFIAAVVLLFEVYYHSSHTVTMHAACGAENAQEGDTYYVYHLYGNQSHINEIRLEITRKISEEVSRDEAAAAEQAMEISGEKIEEIRNSEAVTVSYEVTSKEKDHLLLVTITILPEYLASSDYDYLNANNLILFGTIRWNTVTMQEAAGILSSEDSLSCTFDSDLSEYK</sequence>
<evidence type="ECO:0000313" key="2">
    <source>
        <dbReference type="EMBL" id="MSS57747.1"/>
    </source>
</evidence>
<keyword evidence="1" id="KW-1133">Transmembrane helix</keyword>
<protein>
    <submittedName>
        <fullName evidence="2">Uncharacterized protein</fullName>
    </submittedName>
</protein>
<dbReference type="EMBL" id="VUMN01000003">
    <property type="protein sequence ID" value="MSS57747.1"/>
    <property type="molecule type" value="Genomic_DNA"/>
</dbReference>
<organism evidence="2 3">
    <name type="scientific">Stecheria intestinalis</name>
    <dbReference type="NCBI Taxonomy" id="2606630"/>
    <lineage>
        <taxon>Bacteria</taxon>
        <taxon>Bacillati</taxon>
        <taxon>Bacillota</taxon>
        <taxon>Erysipelotrichia</taxon>
        <taxon>Erysipelotrichales</taxon>
        <taxon>Erysipelotrichaceae</taxon>
        <taxon>Stecheria</taxon>
    </lineage>
</organism>
<comment type="caution">
    <text evidence="2">The sequence shown here is derived from an EMBL/GenBank/DDBJ whole genome shotgun (WGS) entry which is preliminary data.</text>
</comment>
<dbReference type="Proteomes" id="UP000461880">
    <property type="component" value="Unassembled WGS sequence"/>
</dbReference>
<accession>A0A7X2NQI3</accession>
<keyword evidence="1" id="KW-0812">Transmembrane</keyword>
<keyword evidence="3" id="KW-1185">Reference proteome</keyword>
<reference evidence="2 3" key="1">
    <citation type="submission" date="2019-08" db="EMBL/GenBank/DDBJ databases">
        <title>In-depth cultivation of the pig gut microbiome towards novel bacterial diversity and tailored functional studies.</title>
        <authorList>
            <person name="Wylensek D."/>
            <person name="Hitch T.C.A."/>
            <person name="Clavel T."/>
        </authorList>
    </citation>
    <scope>NUCLEOTIDE SEQUENCE [LARGE SCALE GENOMIC DNA]</scope>
    <source>
        <strain evidence="2 3">Oil+RF-744-GAM-WT-6</strain>
    </source>
</reference>
<proteinExistence type="predicted"/>
<name>A0A7X2NQI3_9FIRM</name>
<gene>
    <name evidence="2" type="ORF">FYJ51_02355</name>
</gene>
<feature type="transmembrane region" description="Helical" evidence="1">
    <location>
        <begin position="7"/>
        <end position="28"/>
    </location>
</feature>
<evidence type="ECO:0000313" key="3">
    <source>
        <dbReference type="Proteomes" id="UP000461880"/>
    </source>
</evidence>
<evidence type="ECO:0000256" key="1">
    <source>
        <dbReference type="SAM" id="Phobius"/>
    </source>
</evidence>